<dbReference type="OrthoDB" id="603322at2"/>
<organism evidence="2 3">
    <name type="scientific">Chitinophaga pinensis</name>
    <dbReference type="NCBI Taxonomy" id="79329"/>
    <lineage>
        <taxon>Bacteria</taxon>
        <taxon>Pseudomonadati</taxon>
        <taxon>Bacteroidota</taxon>
        <taxon>Chitinophagia</taxon>
        <taxon>Chitinophagales</taxon>
        <taxon>Chitinophagaceae</taxon>
        <taxon>Chitinophaga</taxon>
    </lineage>
</organism>
<dbReference type="InterPro" id="IPR026341">
    <property type="entry name" value="T9SS_type_B"/>
</dbReference>
<comment type="caution">
    <text evidence="2">The sequence shown here is derived from an EMBL/GenBank/DDBJ whole genome shotgun (WGS) entry which is preliminary data.</text>
</comment>
<sequence>MRLFILSTCLAILFTGYQALAQQASFTAPDTVCVNEPITLTNTSTGGASFYWNFCAGNLYQTPTAVNFGNINGAFATPVFLEMAQEGGNYFAFVTNNAESLVRLSFGNSLLNTPTAENLGNFGGRVPRQTEGLRIVQDANGWHVLIVGGGNATTPSIAIVDFGSSLSNTPTCTNWGNIGNLAYPTDLFTFQEGGNWYGFTMNSDNNSLTRFNFGTSFASAPTGVNLGNLGNLNYPTGMFIINVNGNWFMFVTNAEGHTVTRLDFGNSMLNTPTAVNLGNPGGILNHPRDIYVFNDCGGVFALVANGDGDDLVRLDFDGGVITGNITASSYGNIGGFRYPHSLSAVFRVQDDLYTFVANALNNTLSRVQFSACTSSSVPSSTQAAPPSFTYSQPGTYTVNMIMDEGLPTQQSTCRNIVVVPPAAVDLGTDQITTCNGMPVMLNAGTGNTHYLWSDNSTASSLVVRSSGTYSVEVSNGGACTATDQVEVMISPAIDATIDVTDIDCANPMGAITVTPSGGLTPFSYRLNNTDMGTQHIYTNLVAGTYNIEITDAIGCAATRRADVTVQPNASFSITATPVAPTCNGLTDGEINITVNSGQPPFEFALDDQAYQNLTTFSNIGVGSYKVYGRAGACLDSAIVSVIAPPVIDLAVTPRDETCSRGDGGLEINGSGGTTPYIYELNGVAITTADVENMQAGDYNVKIIDANGCEASADVTLNNLDVAPVTITNSDTAISIGDKVELHAINAIDYSWTPISGMSCADCATTVVQPLQTTTYVVTTPSGQNCITIDSVTIYVDTRHSLFIPTAFTPNKDGVNDVFRVKARAVAFFSMAIYNRWGEVIFRSADVNKGWDGTYQEILQAYGAYVYMIEYAFYDDIKKVYLQKGTVTLIR</sequence>
<evidence type="ECO:0000313" key="2">
    <source>
        <dbReference type="EMBL" id="TWV99373.1"/>
    </source>
</evidence>
<dbReference type="SUPFAM" id="SSF101898">
    <property type="entry name" value="NHL repeat"/>
    <property type="match status" value="1"/>
</dbReference>
<proteinExistence type="predicted"/>
<dbReference type="RefSeq" id="WP_146306169.1">
    <property type="nucleotide sequence ID" value="NZ_VOHS01000016.1"/>
</dbReference>
<dbReference type="EMBL" id="VOHS01000016">
    <property type="protein sequence ID" value="TWV99373.1"/>
    <property type="molecule type" value="Genomic_DNA"/>
</dbReference>
<keyword evidence="3" id="KW-1185">Reference proteome</keyword>
<accession>A0A5C6LRU2</accession>
<evidence type="ECO:0000313" key="3">
    <source>
        <dbReference type="Proteomes" id="UP000318815"/>
    </source>
</evidence>
<protein>
    <submittedName>
        <fullName evidence="2">T9SS type B sorting domain-containing protein</fullName>
    </submittedName>
</protein>
<reference evidence="2 3" key="1">
    <citation type="submission" date="2019-08" db="EMBL/GenBank/DDBJ databases">
        <title>Whole genome sequencing of chitin degrading bacteria Chitinophaga pinensis YS16.</title>
        <authorList>
            <person name="Singh R.P."/>
            <person name="Manchanda G."/>
            <person name="Maurya I.K."/>
            <person name="Joshi N.K."/>
            <person name="Srivastava A.K."/>
        </authorList>
    </citation>
    <scope>NUCLEOTIDE SEQUENCE [LARGE SCALE GENOMIC DNA]</scope>
    <source>
        <strain evidence="2 3">YS-16</strain>
    </source>
</reference>
<name>A0A5C6LRU2_9BACT</name>
<dbReference type="AlphaFoldDB" id="A0A5C6LRU2"/>
<feature type="signal peptide" evidence="1">
    <location>
        <begin position="1"/>
        <end position="21"/>
    </location>
</feature>
<evidence type="ECO:0000256" key="1">
    <source>
        <dbReference type="SAM" id="SignalP"/>
    </source>
</evidence>
<gene>
    <name evidence="2" type="ORF">FEF09_16645</name>
</gene>
<feature type="chain" id="PRO_5022718690" evidence="1">
    <location>
        <begin position="22"/>
        <end position="890"/>
    </location>
</feature>
<dbReference type="Pfam" id="PF13573">
    <property type="entry name" value="SprB"/>
    <property type="match status" value="2"/>
</dbReference>
<keyword evidence="1" id="KW-0732">Signal</keyword>
<dbReference type="InterPro" id="IPR025667">
    <property type="entry name" value="SprB_repeat"/>
</dbReference>
<dbReference type="Pfam" id="PF13585">
    <property type="entry name" value="CHU_C"/>
    <property type="match status" value="1"/>
</dbReference>
<dbReference type="Proteomes" id="UP000318815">
    <property type="component" value="Unassembled WGS sequence"/>
</dbReference>
<dbReference type="NCBIfam" id="TIGR04131">
    <property type="entry name" value="Bac_Flav_CTERM"/>
    <property type="match status" value="1"/>
</dbReference>